<comment type="caution">
    <text evidence="1">The sequence shown here is derived from an EMBL/GenBank/DDBJ whole genome shotgun (WGS) entry which is preliminary data.</text>
</comment>
<name>A0A8H2QWZ9_9FIRM</name>
<protein>
    <recommendedName>
        <fullName evidence="3">SseB protein N-terminal domain-containing protein</fullName>
    </recommendedName>
</protein>
<evidence type="ECO:0000313" key="1">
    <source>
        <dbReference type="EMBL" id="VFB15567.1"/>
    </source>
</evidence>
<accession>A0A8H2QWZ9</accession>
<evidence type="ECO:0000313" key="2">
    <source>
        <dbReference type="Proteomes" id="UP000377798"/>
    </source>
</evidence>
<dbReference type="EMBL" id="CAACYI010000001">
    <property type="protein sequence ID" value="VFB15567.1"/>
    <property type="molecule type" value="Genomic_DNA"/>
</dbReference>
<reference evidence="1 2" key="1">
    <citation type="submission" date="2019-02" db="EMBL/GenBank/DDBJ databases">
        <authorList>
            <consortium name="Pathogen Informatics"/>
        </authorList>
    </citation>
    <scope>NUCLEOTIDE SEQUENCE [LARGE SCALE GENOMIC DNA]</scope>
    <source>
        <strain evidence="1 2">3012STDY7089603</strain>
    </source>
</reference>
<sequence>MQVEKMDAYLKLKPVLDRSFDHIKNYEELVLKEIDPQDLDLYLNCAKILGDWVNYTMISYVFRGFEGFLLAYGEIDPRDAVDVFLVSVRKVEGEPDFKDILPLYLTSFFNQMMERFEEAKSSKEYRSIIDELKMIDQFHSMGRFVLKTVLENAMTNFPNRPALQKAVAQALEEVEEESSSMEELMEEASKGDKKHFFNTIANWILQGPLFITKQLPKIKGRKFSPLSQVGLLYTKDDETFIPVFTKEENVLTTFSDEMGYYVEKVDPKELILEYEQKDFLDHPIVINPFNQAILLNDELYSYLLDKVHMEKKEKGENIIDIRPYIHKKHD</sequence>
<keyword evidence="2" id="KW-1185">Reference proteome</keyword>
<organism evidence="1 2">
    <name type="scientific">Urinicoccus massiliensis</name>
    <dbReference type="NCBI Taxonomy" id="1723382"/>
    <lineage>
        <taxon>Bacteria</taxon>
        <taxon>Bacillati</taxon>
        <taxon>Bacillota</taxon>
        <taxon>Tissierellia</taxon>
        <taxon>Tissierellales</taxon>
        <taxon>Peptoniphilaceae</taxon>
        <taxon>Urinicoccus</taxon>
    </lineage>
</organism>
<dbReference type="Proteomes" id="UP000377798">
    <property type="component" value="Unassembled WGS sequence"/>
</dbReference>
<dbReference type="RefSeq" id="WP_131747910.1">
    <property type="nucleotide sequence ID" value="NZ_CAACYI010000001.1"/>
</dbReference>
<evidence type="ECO:0008006" key="3">
    <source>
        <dbReference type="Google" id="ProtNLM"/>
    </source>
</evidence>
<dbReference type="AlphaFoldDB" id="A0A8H2QWZ9"/>
<gene>
    <name evidence="1" type="ORF">NCTC13150_00065</name>
</gene>
<proteinExistence type="predicted"/>